<accession>A0A8T3APJ0</accession>
<evidence type="ECO:0008006" key="3">
    <source>
        <dbReference type="Google" id="ProtNLM"/>
    </source>
</evidence>
<name>A0A8T3APJ0_DENNO</name>
<reference evidence="1" key="1">
    <citation type="journal article" date="2022" name="Front. Genet.">
        <title>Chromosome-Scale Assembly of the Dendrobium nobile Genome Provides Insights Into the Molecular Mechanism of the Biosynthesis of the Medicinal Active Ingredient of Dendrobium.</title>
        <authorList>
            <person name="Xu Q."/>
            <person name="Niu S.-C."/>
            <person name="Li K.-L."/>
            <person name="Zheng P.-J."/>
            <person name="Zhang X.-J."/>
            <person name="Jia Y."/>
            <person name="Liu Y."/>
            <person name="Niu Y.-X."/>
            <person name="Yu L.-H."/>
            <person name="Chen D.-F."/>
            <person name="Zhang G.-Q."/>
        </authorList>
    </citation>
    <scope>NUCLEOTIDE SEQUENCE</scope>
    <source>
        <tissue evidence="1">Leaf</tissue>
    </source>
</reference>
<dbReference type="PANTHER" id="PTHR11439:SF463">
    <property type="entry name" value="REVERSE TRANSCRIPTASE TY1_COPIA-TYPE DOMAIN-CONTAINING PROTEIN"/>
    <property type="match status" value="1"/>
</dbReference>
<comment type="caution">
    <text evidence="1">The sequence shown here is derived from an EMBL/GenBank/DDBJ whole genome shotgun (WGS) entry which is preliminary data.</text>
</comment>
<dbReference type="EMBL" id="JAGYWB010000015">
    <property type="protein sequence ID" value="KAI0497662.1"/>
    <property type="molecule type" value="Genomic_DNA"/>
</dbReference>
<gene>
    <name evidence="1" type="ORF">KFK09_020895</name>
</gene>
<sequence length="192" mass="21807">MKQLGEVHSFLSIHIDRTNHSYFLSQKAYAVSILQLAQLTDCNPIANPTCTKLPQEFKSDTVLSDPMLYRKIIGSLQYLTLTRPDISYSVNLLSQHMHQPLPEHIFSLKRLLRYLKGTLNFDIPIKKSNLSLKSFSNADWAGDPCSRKSMSGYFSYLGETLISWTVKKQTIVARSFTKSEYRSLAALVADVI</sequence>
<evidence type="ECO:0000313" key="1">
    <source>
        <dbReference type="EMBL" id="KAI0497662.1"/>
    </source>
</evidence>
<dbReference type="OrthoDB" id="661132at2759"/>
<dbReference type="Proteomes" id="UP000829196">
    <property type="component" value="Unassembled WGS sequence"/>
</dbReference>
<dbReference type="CDD" id="cd09272">
    <property type="entry name" value="RNase_HI_RT_Ty1"/>
    <property type="match status" value="1"/>
</dbReference>
<dbReference type="AlphaFoldDB" id="A0A8T3APJ0"/>
<dbReference type="PANTHER" id="PTHR11439">
    <property type="entry name" value="GAG-POL-RELATED RETROTRANSPOSON"/>
    <property type="match status" value="1"/>
</dbReference>
<protein>
    <recommendedName>
        <fullName evidence="3">Mitochondrial protein</fullName>
    </recommendedName>
</protein>
<organism evidence="1 2">
    <name type="scientific">Dendrobium nobile</name>
    <name type="common">Orchid</name>
    <dbReference type="NCBI Taxonomy" id="94219"/>
    <lineage>
        <taxon>Eukaryota</taxon>
        <taxon>Viridiplantae</taxon>
        <taxon>Streptophyta</taxon>
        <taxon>Embryophyta</taxon>
        <taxon>Tracheophyta</taxon>
        <taxon>Spermatophyta</taxon>
        <taxon>Magnoliopsida</taxon>
        <taxon>Liliopsida</taxon>
        <taxon>Asparagales</taxon>
        <taxon>Orchidaceae</taxon>
        <taxon>Epidendroideae</taxon>
        <taxon>Malaxideae</taxon>
        <taxon>Dendrobiinae</taxon>
        <taxon>Dendrobium</taxon>
    </lineage>
</organism>
<proteinExistence type="predicted"/>
<keyword evidence="2" id="KW-1185">Reference proteome</keyword>
<evidence type="ECO:0000313" key="2">
    <source>
        <dbReference type="Proteomes" id="UP000829196"/>
    </source>
</evidence>